<feature type="binding site" evidence="3">
    <location>
        <position position="16"/>
    </location>
    <ligand>
        <name>a divalent metal cation</name>
        <dbReference type="ChEBI" id="CHEBI:60240"/>
    </ligand>
</feature>
<dbReference type="GO" id="GO:0005509">
    <property type="term" value="F:calcium ion binding"/>
    <property type="evidence" value="ECO:0007669"/>
    <property type="project" value="TreeGrafter"/>
</dbReference>
<keyword evidence="3" id="KW-0479">Metal-binding</keyword>
<evidence type="ECO:0000313" key="5">
    <source>
        <dbReference type="EMBL" id="QKH36855.1"/>
    </source>
</evidence>
<reference evidence="5 6" key="1">
    <citation type="submission" date="2020-05" db="EMBL/GenBank/DDBJ databases">
        <title>FDA dAtabase for Regulatory Grade micrObial Sequences (FDA-ARGOS): Supporting development and validation of Infectious Disease Dx tests.</title>
        <authorList>
            <person name="Sproer C."/>
            <person name="Gronow S."/>
            <person name="Severitt S."/>
            <person name="Schroder I."/>
            <person name="Tallon L."/>
            <person name="Sadzewicz L."/>
            <person name="Zhao X."/>
            <person name="Vavikolanu K."/>
            <person name="Mehta A."/>
            <person name="Aluvathingal J."/>
            <person name="Nadendla S."/>
            <person name="Myers T."/>
            <person name="Yan Y."/>
            <person name="Sichtig H."/>
        </authorList>
    </citation>
    <scope>NUCLEOTIDE SEQUENCE [LARGE SCALE GENOMIC DNA]</scope>
    <source>
        <strain evidence="5 6">FDAARGOS_790</strain>
    </source>
</reference>
<feature type="active site" description="Proton donor/acceptor" evidence="2">
    <location>
        <position position="197"/>
    </location>
</feature>
<dbReference type="InterPro" id="IPR011042">
    <property type="entry name" value="6-blade_b-propeller_TolB-like"/>
</dbReference>
<keyword evidence="3" id="KW-0862">Zinc</keyword>
<keyword evidence="6" id="KW-1185">Reference proteome</keyword>
<dbReference type="PANTHER" id="PTHR10907">
    <property type="entry name" value="REGUCALCIN"/>
    <property type="match status" value="1"/>
</dbReference>
<evidence type="ECO:0000256" key="2">
    <source>
        <dbReference type="PIRSR" id="PIRSR605511-1"/>
    </source>
</evidence>
<feature type="binding site" evidence="3">
    <location>
        <position position="99"/>
    </location>
    <ligand>
        <name>substrate</name>
    </ligand>
</feature>
<accession>A0A7D4DY67</accession>
<dbReference type="GO" id="GO:0004341">
    <property type="term" value="F:gluconolactonase activity"/>
    <property type="evidence" value="ECO:0007669"/>
    <property type="project" value="TreeGrafter"/>
</dbReference>
<dbReference type="Pfam" id="PF08450">
    <property type="entry name" value="SGL"/>
    <property type="match status" value="1"/>
</dbReference>
<dbReference type="KEGG" id="apes:FOC84_18685"/>
<organism evidence="5 6">
    <name type="scientific">Achromobacter pestifer</name>
    <dbReference type="NCBI Taxonomy" id="1353889"/>
    <lineage>
        <taxon>Bacteria</taxon>
        <taxon>Pseudomonadati</taxon>
        <taxon>Pseudomonadota</taxon>
        <taxon>Betaproteobacteria</taxon>
        <taxon>Burkholderiales</taxon>
        <taxon>Alcaligenaceae</taxon>
        <taxon>Achromobacter</taxon>
    </lineage>
</organism>
<feature type="domain" description="SMP-30/Gluconolactonase/LRE-like region" evidence="4">
    <location>
        <begin position="14"/>
        <end position="256"/>
    </location>
</feature>
<dbReference type="EMBL" id="CP053985">
    <property type="protein sequence ID" value="QKH36855.1"/>
    <property type="molecule type" value="Genomic_DNA"/>
</dbReference>
<protein>
    <submittedName>
        <fullName evidence="5">SMP-30/gluconolactonase/LRE family protein</fullName>
    </submittedName>
</protein>
<dbReference type="InterPro" id="IPR005511">
    <property type="entry name" value="SMP-30"/>
</dbReference>
<feature type="binding site" evidence="3">
    <location>
        <position position="101"/>
    </location>
    <ligand>
        <name>substrate</name>
    </ligand>
</feature>
<dbReference type="AlphaFoldDB" id="A0A7D4DY67"/>
<dbReference type="InterPro" id="IPR013658">
    <property type="entry name" value="SGL"/>
</dbReference>
<dbReference type="PRINTS" id="PR01790">
    <property type="entry name" value="SMP30FAMILY"/>
</dbReference>
<dbReference type="PANTHER" id="PTHR10907:SF47">
    <property type="entry name" value="REGUCALCIN"/>
    <property type="match status" value="1"/>
</dbReference>
<comment type="similarity">
    <text evidence="1">Belongs to the SMP-30/CGR1 family.</text>
</comment>
<dbReference type="GO" id="GO:0019853">
    <property type="term" value="P:L-ascorbic acid biosynthetic process"/>
    <property type="evidence" value="ECO:0007669"/>
    <property type="project" value="TreeGrafter"/>
</dbReference>
<dbReference type="RefSeq" id="WP_173145733.1">
    <property type="nucleotide sequence ID" value="NZ_CP053985.1"/>
</dbReference>
<evidence type="ECO:0000256" key="1">
    <source>
        <dbReference type="ARBA" id="ARBA00008853"/>
    </source>
</evidence>
<comment type="cofactor">
    <cofactor evidence="3">
        <name>Zn(2+)</name>
        <dbReference type="ChEBI" id="CHEBI:29105"/>
    </cofactor>
    <text evidence="3">Binds 1 divalent metal cation per subunit.</text>
</comment>
<gene>
    <name evidence="5" type="ORF">FOC84_18685</name>
</gene>
<name>A0A7D4DY67_9BURK</name>
<feature type="binding site" evidence="3">
    <location>
        <position position="147"/>
    </location>
    <ligand>
        <name>a divalent metal cation</name>
        <dbReference type="ChEBI" id="CHEBI:60240"/>
    </ligand>
</feature>
<feature type="binding site" evidence="3">
    <location>
        <position position="197"/>
    </location>
    <ligand>
        <name>a divalent metal cation</name>
        <dbReference type="ChEBI" id="CHEBI:60240"/>
    </ligand>
</feature>
<evidence type="ECO:0000256" key="3">
    <source>
        <dbReference type="PIRSR" id="PIRSR605511-2"/>
    </source>
</evidence>
<dbReference type="Proteomes" id="UP000500970">
    <property type="component" value="Chromosome"/>
</dbReference>
<proteinExistence type="inferred from homology"/>
<sequence>MSVVHVVVESANRLGEVPLWSPSRKSLFWIDVHKPALHAYTPGSAAVRTFPLPASIGSFCETSKGRLMLALKSGLHFLDLETGGLQAWFDLEPGLPNNRLNDGKCDRQGRFWVGSMNDGDRIPTGTLYSVLGNGKSIGHLSGITIPNSLAWSPDGKKMYFADTPAKSIQVFDFDTDDGVPYNPRTFLDMSSHAGRPDGATVDTEGCLWSAHIHAGQVVRYTPQGRLDRIIQLPVTGVTSCAFGGDRCETLFITTATQGLTEQALREQPLAGALFAVNTGVSGMCDTPFAEAS</sequence>
<evidence type="ECO:0000259" key="4">
    <source>
        <dbReference type="Pfam" id="PF08450"/>
    </source>
</evidence>
<dbReference type="Gene3D" id="2.120.10.30">
    <property type="entry name" value="TolB, C-terminal domain"/>
    <property type="match status" value="1"/>
</dbReference>
<dbReference type="SUPFAM" id="SSF63829">
    <property type="entry name" value="Calcium-dependent phosphotriesterase"/>
    <property type="match status" value="1"/>
</dbReference>
<evidence type="ECO:0000313" key="6">
    <source>
        <dbReference type="Proteomes" id="UP000500970"/>
    </source>
</evidence>